<dbReference type="EMBL" id="BSXW01001691">
    <property type="protein sequence ID" value="GMF38562.1"/>
    <property type="molecule type" value="Genomic_DNA"/>
</dbReference>
<name>A0A9W6XHG7_9STRA</name>
<evidence type="ECO:0000313" key="4">
    <source>
        <dbReference type="EMBL" id="GMF38562.1"/>
    </source>
</evidence>
<keyword evidence="2" id="KW-0812">Transmembrane</keyword>
<proteinExistence type="predicted"/>
<dbReference type="InterPro" id="IPR001245">
    <property type="entry name" value="Ser-Thr/Tyr_kinase_cat_dom"/>
</dbReference>
<reference evidence="4" key="1">
    <citation type="submission" date="2023-04" db="EMBL/GenBank/DDBJ databases">
        <title>Phytophthora lilii NBRC 32176.</title>
        <authorList>
            <person name="Ichikawa N."/>
            <person name="Sato H."/>
            <person name="Tonouchi N."/>
        </authorList>
    </citation>
    <scope>NUCLEOTIDE SEQUENCE</scope>
    <source>
        <strain evidence="4">NBRC 32176</strain>
    </source>
</reference>
<feature type="region of interest" description="Disordered" evidence="1">
    <location>
        <begin position="306"/>
        <end position="326"/>
    </location>
</feature>
<dbReference type="SMART" id="SM00220">
    <property type="entry name" value="S_TKc"/>
    <property type="match status" value="1"/>
</dbReference>
<feature type="domain" description="Protein kinase" evidence="3">
    <location>
        <begin position="354"/>
        <end position="518"/>
    </location>
</feature>
<evidence type="ECO:0000256" key="1">
    <source>
        <dbReference type="SAM" id="MobiDB-lite"/>
    </source>
</evidence>
<dbReference type="PANTHER" id="PTHR44329:SF214">
    <property type="entry name" value="PROTEIN KINASE DOMAIN-CONTAINING PROTEIN"/>
    <property type="match status" value="1"/>
</dbReference>
<dbReference type="PANTHER" id="PTHR44329">
    <property type="entry name" value="SERINE/THREONINE-PROTEIN KINASE TNNI3K-RELATED"/>
    <property type="match status" value="1"/>
</dbReference>
<keyword evidence="2" id="KW-0472">Membrane</keyword>
<evidence type="ECO:0000313" key="5">
    <source>
        <dbReference type="Proteomes" id="UP001165083"/>
    </source>
</evidence>
<dbReference type="Pfam" id="PF07714">
    <property type="entry name" value="PK_Tyr_Ser-Thr"/>
    <property type="match status" value="1"/>
</dbReference>
<feature type="region of interest" description="Disordered" evidence="1">
    <location>
        <begin position="239"/>
        <end position="273"/>
    </location>
</feature>
<keyword evidence="5" id="KW-1185">Reference proteome</keyword>
<accession>A0A9W6XHG7</accession>
<dbReference type="PROSITE" id="PS00108">
    <property type="entry name" value="PROTEIN_KINASE_ST"/>
    <property type="match status" value="1"/>
</dbReference>
<gene>
    <name evidence="4" type="ORF">Plil01_001608900</name>
</gene>
<dbReference type="SUPFAM" id="SSF56112">
    <property type="entry name" value="Protein kinase-like (PK-like)"/>
    <property type="match status" value="1"/>
</dbReference>
<dbReference type="InterPro" id="IPR011009">
    <property type="entry name" value="Kinase-like_dom_sf"/>
</dbReference>
<dbReference type="InterPro" id="IPR051681">
    <property type="entry name" value="Ser/Thr_Kinases-Pseudokinases"/>
</dbReference>
<dbReference type="OrthoDB" id="4062651at2759"/>
<dbReference type="PROSITE" id="PS50011">
    <property type="entry name" value="PROTEIN_KINASE_DOM"/>
    <property type="match status" value="1"/>
</dbReference>
<dbReference type="GO" id="GO:0005524">
    <property type="term" value="F:ATP binding"/>
    <property type="evidence" value="ECO:0007669"/>
    <property type="project" value="InterPro"/>
</dbReference>
<evidence type="ECO:0000259" key="3">
    <source>
        <dbReference type="PROSITE" id="PS50011"/>
    </source>
</evidence>
<dbReference type="AlphaFoldDB" id="A0A9W6XHG7"/>
<dbReference type="Proteomes" id="UP001165083">
    <property type="component" value="Unassembled WGS sequence"/>
</dbReference>
<keyword evidence="2" id="KW-1133">Transmembrane helix</keyword>
<feature type="transmembrane region" description="Helical" evidence="2">
    <location>
        <begin position="275"/>
        <end position="298"/>
    </location>
</feature>
<dbReference type="Gene3D" id="1.10.510.10">
    <property type="entry name" value="Transferase(Phosphotransferase) domain 1"/>
    <property type="match status" value="1"/>
</dbReference>
<dbReference type="CDD" id="cd12087">
    <property type="entry name" value="TM_EGFR-like"/>
    <property type="match status" value="1"/>
</dbReference>
<dbReference type="GO" id="GO:0004674">
    <property type="term" value="F:protein serine/threonine kinase activity"/>
    <property type="evidence" value="ECO:0007669"/>
    <property type="project" value="TreeGrafter"/>
</dbReference>
<feature type="compositionally biased region" description="Low complexity" evidence="1">
    <location>
        <begin position="311"/>
        <end position="326"/>
    </location>
</feature>
<organism evidence="4 5">
    <name type="scientific">Phytophthora lilii</name>
    <dbReference type="NCBI Taxonomy" id="2077276"/>
    <lineage>
        <taxon>Eukaryota</taxon>
        <taxon>Sar</taxon>
        <taxon>Stramenopiles</taxon>
        <taxon>Oomycota</taxon>
        <taxon>Peronosporomycetes</taxon>
        <taxon>Peronosporales</taxon>
        <taxon>Peronosporaceae</taxon>
        <taxon>Phytophthora</taxon>
    </lineage>
</organism>
<dbReference type="InterPro" id="IPR000719">
    <property type="entry name" value="Prot_kinase_dom"/>
</dbReference>
<comment type="caution">
    <text evidence="4">The sequence shown here is derived from an EMBL/GenBank/DDBJ whole genome shotgun (WGS) entry which is preliminary data.</text>
</comment>
<dbReference type="InterPro" id="IPR008271">
    <property type="entry name" value="Ser/Thr_kinase_AS"/>
</dbReference>
<evidence type="ECO:0000256" key="2">
    <source>
        <dbReference type="SAM" id="Phobius"/>
    </source>
</evidence>
<protein>
    <submittedName>
        <fullName evidence="4">Unnamed protein product</fullName>
    </submittedName>
</protein>
<sequence length="518" mass="56755">MKWQVAAGFPQESNRQRALAAVERNVSAHTWFCVFLINSPRMSRLGLAGTLVLLALHPAEAQDTYDTYSYYSLREQCAGTPNRVDSYTQGFYDQFLACENSCNDSSSSWKSYNTVCDSADYKADVATAFGNSSYLLIEAYTDDCTQFAGSSAFVASAKCEQVIMYVTEWGFSTYEKIELQSNGSLFVRYFRDQDCTTPLDGMVGLTFQINITDTDVDKALLNSNSCDTDGYRWTYVAGASSGSSSSSSVSSSGSDKSGSGSISTSTASSSSSSNVGIIAGSIGGVVLIILIVLAFIFYRRRSHGKQSSLNTYSSGTTQQQRTSSLTVNDEDLRGQVGLWGDDVITAKRIPRRDVQIKQMISRGAFGEVYEGIFEETRVAVKILSPETRSTISYVNSFLAEAKMTATMDHPHIVAFIGVAWKSLSDLCIVMEFMEGGDLRSLLNKYESSGHPQGIDRQKATIALQVCHALTYLHSLSPPVIHRDLKSRNILLTRTLEAKLTDFGISRERLDQTMTAGVV</sequence>